<accession>A0A1V4AUK8</accession>
<dbReference type="EMBL" id="AYTS01000061">
    <property type="protein sequence ID" value="OOP56812.1"/>
    <property type="molecule type" value="Genomic_DNA"/>
</dbReference>
<dbReference type="Proteomes" id="UP000189681">
    <property type="component" value="Unassembled WGS sequence"/>
</dbReference>
<sequence>MNKGKKCGEFPLSKGGQAVVTKDNKKISITLILIFLEKPDTFRIVNPCNVYNPQNPVFKRGPSFHGIQAEMWVKTRAKERKMQCVSCGEAIRWI</sequence>
<protein>
    <submittedName>
        <fullName evidence="1">Uncharacterized protein</fullName>
    </submittedName>
</protein>
<evidence type="ECO:0000313" key="2">
    <source>
        <dbReference type="Proteomes" id="UP000189681"/>
    </source>
</evidence>
<dbReference type="STRING" id="1004156.AYP45_07350"/>
<reference evidence="1 2" key="1">
    <citation type="journal article" date="2017" name="Water Res.">
        <title>Discovery and metagenomic analysis of an anammox bacterial enrichment related to Candidatus "Brocadia caroliniensis" in a full-scale glycerol-fed nitritation-denitritation separate centrate treatment process.</title>
        <authorList>
            <person name="Park H."/>
            <person name="Brotto A.C."/>
            <person name="van Loosdrecht M.C."/>
            <person name="Chandran K."/>
        </authorList>
    </citation>
    <scope>NUCLEOTIDE SEQUENCE [LARGE SCALE GENOMIC DNA]</scope>
    <source>
        <strain evidence="1">26THWARD</strain>
    </source>
</reference>
<comment type="caution">
    <text evidence="1">The sequence shown here is derived from an EMBL/GenBank/DDBJ whole genome shotgun (WGS) entry which is preliminary data.</text>
</comment>
<proteinExistence type="predicted"/>
<name>A0A1V4AUK8_9BACT</name>
<gene>
    <name evidence="1" type="ORF">AYP45_07350</name>
</gene>
<organism evidence="1 2">
    <name type="scientific">Candidatus Brocadia carolinensis</name>
    <dbReference type="NCBI Taxonomy" id="1004156"/>
    <lineage>
        <taxon>Bacteria</taxon>
        <taxon>Pseudomonadati</taxon>
        <taxon>Planctomycetota</taxon>
        <taxon>Candidatus Brocadiia</taxon>
        <taxon>Candidatus Brocadiales</taxon>
        <taxon>Candidatus Brocadiaceae</taxon>
        <taxon>Candidatus Brocadia</taxon>
    </lineage>
</organism>
<evidence type="ECO:0000313" key="1">
    <source>
        <dbReference type="EMBL" id="OOP56812.1"/>
    </source>
</evidence>
<dbReference type="AlphaFoldDB" id="A0A1V4AUK8"/>